<reference evidence="2" key="1">
    <citation type="submission" date="2020-03" db="EMBL/GenBank/DDBJ databases">
        <authorList>
            <person name="Weist P."/>
        </authorList>
    </citation>
    <scope>NUCLEOTIDE SEQUENCE</scope>
</reference>
<evidence type="ECO:0000256" key="1">
    <source>
        <dbReference type="SAM" id="MobiDB-lite"/>
    </source>
</evidence>
<dbReference type="EMBL" id="CADEAL010001234">
    <property type="protein sequence ID" value="CAB1430468.1"/>
    <property type="molecule type" value="Genomic_DNA"/>
</dbReference>
<protein>
    <submittedName>
        <fullName evidence="2">Uncharacterized protein</fullName>
    </submittedName>
</protein>
<sequence length="130" mass="14773">MSVPTETQTRGNTLVRRRRSGAHFKERPSWPWWSVLQSESSGGSSADARTRSEDITSDRSPICRETSSPRPRRLGLITTHRVFKSLLGWISRHRFTNPFSSICICCQDFLNSSQRSSRSPLHATLSMQPP</sequence>
<evidence type="ECO:0000313" key="3">
    <source>
        <dbReference type="Proteomes" id="UP001153269"/>
    </source>
</evidence>
<comment type="caution">
    <text evidence="2">The sequence shown here is derived from an EMBL/GenBank/DDBJ whole genome shotgun (WGS) entry which is preliminary data.</text>
</comment>
<name>A0A9N7UI17_PLEPL</name>
<dbReference type="Proteomes" id="UP001153269">
    <property type="component" value="Unassembled WGS sequence"/>
</dbReference>
<feature type="region of interest" description="Disordered" evidence="1">
    <location>
        <begin position="37"/>
        <end position="71"/>
    </location>
</feature>
<accession>A0A9N7UI17</accession>
<organism evidence="2 3">
    <name type="scientific">Pleuronectes platessa</name>
    <name type="common">European plaice</name>
    <dbReference type="NCBI Taxonomy" id="8262"/>
    <lineage>
        <taxon>Eukaryota</taxon>
        <taxon>Metazoa</taxon>
        <taxon>Chordata</taxon>
        <taxon>Craniata</taxon>
        <taxon>Vertebrata</taxon>
        <taxon>Euteleostomi</taxon>
        <taxon>Actinopterygii</taxon>
        <taxon>Neopterygii</taxon>
        <taxon>Teleostei</taxon>
        <taxon>Neoteleostei</taxon>
        <taxon>Acanthomorphata</taxon>
        <taxon>Carangaria</taxon>
        <taxon>Pleuronectiformes</taxon>
        <taxon>Pleuronectoidei</taxon>
        <taxon>Pleuronectidae</taxon>
        <taxon>Pleuronectes</taxon>
    </lineage>
</organism>
<feature type="compositionally biased region" description="Polar residues" evidence="1">
    <location>
        <begin position="1"/>
        <end position="12"/>
    </location>
</feature>
<evidence type="ECO:0000313" key="2">
    <source>
        <dbReference type="EMBL" id="CAB1430468.1"/>
    </source>
</evidence>
<feature type="region of interest" description="Disordered" evidence="1">
    <location>
        <begin position="1"/>
        <end position="23"/>
    </location>
</feature>
<feature type="compositionally biased region" description="Basic and acidic residues" evidence="1">
    <location>
        <begin position="48"/>
        <end position="57"/>
    </location>
</feature>
<keyword evidence="3" id="KW-1185">Reference proteome</keyword>
<gene>
    <name evidence="2" type="ORF">PLEPLA_LOCUS18450</name>
</gene>
<proteinExistence type="predicted"/>
<dbReference type="AlphaFoldDB" id="A0A9N7UI17"/>